<evidence type="ECO:0000313" key="3">
    <source>
        <dbReference type="Proteomes" id="UP000326611"/>
    </source>
</evidence>
<keyword evidence="1" id="KW-0732">Signal</keyword>
<feature type="signal peptide" evidence="1">
    <location>
        <begin position="1"/>
        <end position="22"/>
    </location>
</feature>
<protein>
    <submittedName>
        <fullName evidence="2">Protein GltF</fullName>
    </submittedName>
</protein>
<sequence length="204" mass="21957" precursor="true">MKKYFAALSATTLIGITPYALAASTADLTVTGIIRPSACTPSFPGGSNVNFGEIRKSNLNQTTLTTLTPQTKQLNVTCEAPTRFAMHVIDNRPGTTSFTHFGMGLTPANERLGHFVPWLHNVVADGESARSILSVNQGDTWQPAPHIAPNQYLSVSSLSDTTPIAAESVSMDVQIRAWIARADGLTLNEEVALDGSMTFEMKYL</sequence>
<evidence type="ECO:0000256" key="1">
    <source>
        <dbReference type="SAM" id="SignalP"/>
    </source>
</evidence>
<dbReference type="EMBL" id="CABVIY010000006">
    <property type="protein sequence ID" value="VVQ01843.1"/>
    <property type="molecule type" value="Genomic_DNA"/>
</dbReference>
<reference evidence="2 3" key="1">
    <citation type="submission" date="2019-09" db="EMBL/GenBank/DDBJ databases">
        <authorList>
            <person name="Chandra G."/>
            <person name="Truman W A."/>
        </authorList>
    </citation>
    <scope>NUCLEOTIDE SEQUENCE [LARGE SCALE GENOMIC DNA]</scope>
    <source>
        <strain evidence="2">PS918</strain>
    </source>
</reference>
<feature type="chain" id="PRO_5022720267" evidence="1">
    <location>
        <begin position="23"/>
        <end position="204"/>
    </location>
</feature>
<organism evidence="2 3">
    <name type="scientific">Pseudomonas fluorescens</name>
    <dbReference type="NCBI Taxonomy" id="294"/>
    <lineage>
        <taxon>Bacteria</taxon>
        <taxon>Pseudomonadati</taxon>
        <taxon>Pseudomonadota</taxon>
        <taxon>Gammaproteobacteria</taxon>
        <taxon>Pseudomonadales</taxon>
        <taxon>Pseudomonadaceae</taxon>
        <taxon>Pseudomonas</taxon>
    </lineage>
</organism>
<dbReference type="AlphaFoldDB" id="A0A5E7TS03"/>
<dbReference type="Proteomes" id="UP000326611">
    <property type="component" value="Unassembled WGS sequence"/>
</dbReference>
<dbReference type="OrthoDB" id="6602106at2"/>
<dbReference type="InterPro" id="IPR010546">
    <property type="entry name" value="DUF1120"/>
</dbReference>
<dbReference type="Pfam" id="PF06551">
    <property type="entry name" value="DUF1120"/>
    <property type="match status" value="1"/>
</dbReference>
<evidence type="ECO:0000313" key="2">
    <source>
        <dbReference type="EMBL" id="VVQ01843.1"/>
    </source>
</evidence>
<accession>A0A5E7TS03</accession>
<proteinExistence type="predicted"/>
<dbReference type="RefSeq" id="WP_150772227.1">
    <property type="nucleotide sequence ID" value="NZ_CABVIY010000006.1"/>
</dbReference>
<name>A0A5E7TS03_PSEFL</name>
<gene>
    <name evidence="2" type="primary">gltF</name>
    <name evidence="2" type="ORF">PS918_04241</name>
</gene>